<evidence type="ECO:0000256" key="1">
    <source>
        <dbReference type="SAM" id="MobiDB-lite"/>
    </source>
</evidence>
<dbReference type="InterPro" id="IPR029033">
    <property type="entry name" value="His_PPase_superfam"/>
</dbReference>
<gene>
    <name evidence="2" type="ORF">FOZ62_020612</name>
</gene>
<dbReference type="EMBL" id="JABANM010002165">
    <property type="protein sequence ID" value="KAF4753018.1"/>
    <property type="molecule type" value="Genomic_DNA"/>
</dbReference>
<protein>
    <recommendedName>
        <fullName evidence="4">Phosphoglycerate mutase</fullName>
    </recommendedName>
</protein>
<comment type="caution">
    <text evidence="2">The sequence shown here is derived from an EMBL/GenBank/DDBJ whole genome shotgun (WGS) entry which is preliminary data.</text>
</comment>
<feature type="compositionally biased region" description="Basic and acidic residues" evidence="1">
    <location>
        <begin position="33"/>
        <end position="48"/>
    </location>
</feature>
<feature type="non-terminal residue" evidence="2">
    <location>
        <position position="1"/>
    </location>
</feature>
<dbReference type="SUPFAM" id="SSF53254">
    <property type="entry name" value="Phosphoglycerate mutase-like"/>
    <property type="match status" value="1"/>
</dbReference>
<proteinExistence type="predicted"/>
<dbReference type="Proteomes" id="UP000574390">
    <property type="component" value="Unassembled WGS sequence"/>
</dbReference>
<reference evidence="2 3" key="1">
    <citation type="submission" date="2020-04" db="EMBL/GenBank/DDBJ databases">
        <title>Perkinsus olseni comparative genomics.</title>
        <authorList>
            <person name="Bogema D.R."/>
        </authorList>
    </citation>
    <scope>NUCLEOTIDE SEQUENCE [LARGE SCALE GENOMIC DNA]</scope>
    <source>
        <strain evidence="2">ATCC PRA-205</strain>
    </source>
</reference>
<name>A0A7J6U6E4_PEROL</name>
<evidence type="ECO:0000313" key="3">
    <source>
        <dbReference type="Proteomes" id="UP000574390"/>
    </source>
</evidence>
<organism evidence="2 3">
    <name type="scientific">Perkinsus olseni</name>
    <name type="common">Perkinsus atlanticus</name>
    <dbReference type="NCBI Taxonomy" id="32597"/>
    <lineage>
        <taxon>Eukaryota</taxon>
        <taxon>Sar</taxon>
        <taxon>Alveolata</taxon>
        <taxon>Perkinsozoa</taxon>
        <taxon>Perkinsea</taxon>
        <taxon>Perkinsida</taxon>
        <taxon>Perkinsidae</taxon>
        <taxon>Perkinsus</taxon>
    </lineage>
</organism>
<dbReference type="AlphaFoldDB" id="A0A7J6U6E4"/>
<dbReference type="Gene3D" id="3.40.50.1240">
    <property type="entry name" value="Phosphoglycerate mutase-like"/>
    <property type="match status" value="1"/>
</dbReference>
<feature type="region of interest" description="Disordered" evidence="1">
    <location>
        <begin position="14"/>
        <end position="58"/>
    </location>
</feature>
<evidence type="ECO:0000313" key="2">
    <source>
        <dbReference type="EMBL" id="KAF4753018.1"/>
    </source>
</evidence>
<sequence>MPVHVVFVRHAESANNKRGANDTRACDGGSEAADERTGAPSAKGREADPALTERGSRQAEVTARYLAGLSERGVWTVRKLMISPM</sequence>
<evidence type="ECO:0008006" key="4">
    <source>
        <dbReference type="Google" id="ProtNLM"/>
    </source>
</evidence>
<accession>A0A7J6U6E4</accession>